<dbReference type="OrthoDB" id="5296287at2759"/>
<organism evidence="8 9">
    <name type="scientific">Cryptococcus amylolentus CBS 6039</name>
    <dbReference type="NCBI Taxonomy" id="1295533"/>
    <lineage>
        <taxon>Eukaryota</taxon>
        <taxon>Fungi</taxon>
        <taxon>Dikarya</taxon>
        <taxon>Basidiomycota</taxon>
        <taxon>Agaricomycotina</taxon>
        <taxon>Tremellomycetes</taxon>
        <taxon>Tremellales</taxon>
        <taxon>Cryptococcaceae</taxon>
        <taxon>Cryptococcus</taxon>
    </lineage>
</organism>
<feature type="transmembrane region" description="Helical" evidence="6">
    <location>
        <begin position="478"/>
        <end position="500"/>
    </location>
</feature>
<feature type="transmembrane region" description="Helical" evidence="6">
    <location>
        <begin position="315"/>
        <end position="333"/>
    </location>
</feature>
<dbReference type="CDD" id="cd17316">
    <property type="entry name" value="MFS_SV2_like"/>
    <property type="match status" value="1"/>
</dbReference>
<feature type="transmembrane region" description="Helical" evidence="6">
    <location>
        <begin position="166"/>
        <end position="185"/>
    </location>
</feature>
<feature type="transmembrane region" description="Helical" evidence="6">
    <location>
        <begin position="383"/>
        <end position="401"/>
    </location>
</feature>
<dbReference type="FunFam" id="1.20.1250.20:FF:000340">
    <property type="entry name" value="MFS transporter, SHS family, lactate transporter"/>
    <property type="match status" value="1"/>
</dbReference>
<dbReference type="GO" id="GO:0005886">
    <property type="term" value="C:plasma membrane"/>
    <property type="evidence" value="ECO:0007669"/>
    <property type="project" value="TreeGrafter"/>
</dbReference>
<gene>
    <name evidence="8" type="ORF">L202_03541</name>
</gene>
<keyword evidence="9" id="KW-1185">Reference proteome</keyword>
<dbReference type="InterPro" id="IPR005828">
    <property type="entry name" value="MFS_sugar_transport-like"/>
</dbReference>
<dbReference type="InterPro" id="IPR036259">
    <property type="entry name" value="MFS_trans_sf"/>
</dbReference>
<dbReference type="Pfam" id="PF00083">
    <property type="entry name" value="Sugar_tr"/>
    <property type="match status" value="1"/>
</dbReference>
<sequence>MTRSANTSPKYIYPFPSPPSPIPISTMSLNRSMSTESDHIPERKRSASIRDQLRGWHANRAGRSFVRCMFPSIRQPVGGEEPETKNPFKQLAAVPPFAWLLFFSGWLAWTVDGYDFFCVSLTLDDLAEQFGVSPSSITTSITLTLLFRSLGAVIIGLCADRYGRKWTLVVNCLLIMVFELGSGFVNTYKQFLAVRSLFGIAMGGIWGTAAATGLENVPPIARGLCSGILQQGYAVGYLLAAVINLTVVETSKYHWRSIYFFGAGFSLLAAIIRACLPESEQFIQARKEAKEKGISSKQASKTFVRELGNMFRTNWVRWVWGVLLMTFFNFFSHGSQDLFPTYLKTTKGFSGKLASKATIISNCGAIVGGTLAGWCSQFLGRRFAILACCIWTACWIPLWILPNSFGGLAAGGFFIQSGVQGAWGIVPVYLGEISPPAFRALFGGLTYQLGNMASAGSAQIEATAGKTLKLKGTSTPDYAAVMGILIGVVIGYGMIVVILGPESDGSHFEKARVAIEQGVGQDAPEDLVETKRKQNARELDLDRKDSLQHVEKAEEPQHKEVV</sequence>
<dbReference type="InterPro" id="IPR020846">
    <property type="entry name" value="MFS_dom"/>
</dbReference>
<dbReference type="SUPFAM" id="SSF103473">
    <property type="entry name" value="MFS general substrate transporter"/>
    <property type="match status" value="1"/>
</dbReference>
<dbReference type="STRING" id="1295533.A0A1E3HTD4"/>
<dbReference type="Proteomes" id="UP000094065">
    <property type="component" value="Unassembled WGS sequence"/>
</dbReference>
<evidence type="ECO:0000256" key="1">
    <source>
        <dbReference type="ARBA" id="ARBA00004141"/>
    </source>
</evidence>
<dbReference type="RefSeq" id="XP_018994441.1">
    <property type="nucleotide sequence ID" value="XM_019137415.1"/>
</dbReference>
<reference evidence="8 9" key="1">
    <citation type="submission" date="2016-06" db="EMBL/GenBank/DDBJ databases">
        <title>Evolution of pathogenesis and genome organization in the Tremellales.</title>
        <authorList>
            <person name="Cuomo C."/>
            <person name="Litvintseva A."/>
            <person name="Heitman J."/>
            <person name="Chen Y."/>
            <person name="Sun S."/>
            <person name="Springer D."/>
            <person name="Dromer F."/>
            <person name="Young S."/>
            <person name="Zeng Q."/>
            <person name="Chapman S."/>
            <person name="Gujja S."/>
            <person name="Saif S."/>
            <person name="Birren B."/>
        </authorList>
    </citation>
    <scope>NUCLEOTIDE SEQUENCE [LARGE SCALE GENOMIC DNA]</scope>
    <source>
        <strain evidence="8 9">CBS 6039</strain>
    </source>
</reference>
<feature type="domain" description="Major facilitator superfamily (MFS) profile" evidence="7">
    <location>
        <begin position="101"/>
        <end position="504"/>
    </location>
</feature>
<feature type="transmembrane region" description="Helical" evidence="6">
    <location>
        <begin position="353"/>
        <end position="376"/>
    </location>
</feature>
<evidence type="ECO:0000313" key="9">
    <source>
        <dbReference type="Proteomes" id="UP000094065"/>
    </source>
</evidence>
<accession>A0A1E3HTD4</accession>
<feature type="transmembrane region" description="Helical" evidence="6">
    <location>
        <begin position="191"/>
        <end position="212"/>
    </location>
</feature>
<dbReference type="PROSITE" id="PS50850">
    <property type="entry name" value="MFS"/>
    <property type="match status" value="1"/>
</dbReference>
<feature type="transmembrane region" description="Helical" evidence="6">
    <location>
        <begin position="97"/>
        <end position="117"/>
    </location>
</feature>
<comment type="subcellular location">
    <subcellularLocation>
        <location evidence="1">Membrane</location>
        <topology evidence="1">Multi-pass membrane protein</topology>
    </subcellularLocation>
</comment>
<protein>
    <recommendedName>
        <fullName evidence="7">Major facilitator superfamily (MFS) profile domain-containing protein</fullName>
    </recommendedName>
</protein>
<feature type="transmembrane region" description="Helical" evidence="6">
    <location>
        <begin position="258"/>
        <end position="276"/>
    </location>
</feature>
<dbReference type="PANTHER" id="PTHR23508">
    <property type="entry name" value="CARBOXYLIC ACID TRANSPORTER PROTEIN HOMOLOG"/>
    <property type="match status" value="1"/>
</dbReference>
<evidence type="ECO:0000256" key="5">
    <source>
        <dbReference type="SAM" id="MobiDB-lite"/>
    </source>
</evidence>
<name>A0A1E3HTD4_9TREE</name>
<feature type="transmembrane region" description="Helical" evidence="6">
    <location>
        <begin position="137"/>
        <end position="159"/>
    </location>
</feature>
<evidence type="ECO:0000256" key="6">
    <source>
        <dbReference type="SAM" id="Phobius"/>
    </source>
</evidence>
<dbReference type="Gene3D" id="1.20.1250.20">
    <property type="entry name" value="MFS general substrate transporter like domains"/>
    <property type="match status" value="2"/>
</dbReference>
<evidence type="ECO:0000259" key="7">
    <source>
        <dbReference type="PROSITE" id="PS50850"/>
    </source>
</evidence>
<evidence type="ECO:0000313" key="8">
    <source>
        <dbReference type="EMBL" id="ODN79594.1"/>
    </source>
</evidence>
<keyword evidence="2 6" id="KW-0812">Transmembrane</keyword>
<feature type="region of interest" description="Disordered" evidence="5">
    <location>
        <begin position="533"/>
        <end position="562"/>
    </location>
</feature>
<comment type="caution">
    <text evidence="8">The sequence shown here is derived from an EMBL/GenBank/DDBJ whole genome shotgun (WGS) entry which is preliminary data.</text>
</comment>
<dbReference type="GO" id="GO:0035879">
    <property type="term" value="P:plasma membrane lactate transport"/>
    <property type="evidence" value="ECO:0007669"/>
    <property type="project" value="TreeGrafter"/>
</dbReference>
<feature type="transmembrane region" description="Helical" evidence="6">
    <location>
        <begin position="224"/>
        <end position="246"/>
    </location>
</feature>
<dbReference type="PANTHER" id="PTHR23508:SF10">
    <property type="entry name" value="CARBOXYLIC ACID TRANSPORTER PROTEIN HOMOLOG"/>
    <property type="match status" value="1"/>
</dbReference>
<dbReference type="GeneID" id="30154850"/>
<keyword evidence="4 6" id="KW-0472">Membrane</keyword>
<evidence type="ECO:0000256" key="3">
    <source>
        <dbReference type="ARBA" id="ARBA00022989"/>
    </source>
</evidence>
<dbReference type="EMBL" id="AWGJ01000005">
    <property type="protein sequence ID" value="ODN79594.1"/>
    <property type="molecule type" value="Genomic_DNA"/>
</dbReference>
<evidence type="ECO:0000256" key="2">
    <source>
        <dbReference type="ARBA" id="ARBA00022692"/>
    </source>
</evidence>
<keyword evidence="3 6" id="KW-1133">Transmembrane helix</keyword>
<evidence type="ECO:0000256" key="4">
    <source>
        <dbReference type="ARBA" id="ARBA00023136"/>
    </source>
</evidence>
<dbReference type="AlphaFoldDB" id="A0A1E3HTD4"/>
<proteinExistence type="predicted"/>
<dbReference type="GO" id="GO:0015355">
    <property type="term" value="F:secondary active monocarboxylate transmembrane transporter activity"/>
    <property type="evidence" value="ECO:0007669"/>
    <property type="project" value="TreeGrafter"/>
</dbReference>